<feature type="transmembrane region" description="Helical" evidence="8">
    <location>
        <begin position="35"/>
        <end position="55"/>
    </location>
</feature>
<feature type="transmembrane region" description="Helical" evidence="8">
    <location>
        <begin position="67"/>
        <end position="86"/>
    </location>
</feature>
<protein>
    <recommendedName>
        <fullName evidence="9">Cationic amino acid transporter C-terminal domain-containing protein</fullName>
    </recommendedName>
</protein>
<feature type="transmembrane region" description="Helical" evidence="8">
    <location>
        <begin position="548"/>
        <end position="566"/>
    </location>
</feature>
<dbReference type="InterPro" id="IPR029485">
    <property type="entry name" value="CAT_C"/>
</dbReference>
<dbReference type="PANTHER" id="PTHR43243">
    <property type="entry name" value="INNER MEMBRANE TRANSPORTER YGJI-RELATED"/>
    <property type="match status" value="1"/>
</dbReference>
<dbReference type="Pfam" id="PF13906">
    <property type="entry name" value="AA_permease_C"/>
    <property type="match status" value="2"/>
</dbReference>
<feature type="transmembrane region" description="Helical" evidence="8">
    <location>
        <begin position="1028"/>
        <end position="1049"/>
    </location>
</feature>
<evidence type="ECO:0000256" key="7">
    <source>
        <dbReference type="ARBA" id="ARBA00023180"/>
    </source>
</evidence>
<feature type="transmembrane region" description="Helical" evidence="8">
    <location>
        <begin position="490"/>
        <end position="511"/>
    </location>
</feature>
<dbReference type="FunFam" id="1.20.1740.10:FF:000024">
    <property type="entry name" value="High affinity cationic amino acid transporter 1"/>
    <property type="match status" value="2"/>
</dbReference>
<dbReference type="GO" id="GO:0061459">
    <property type="term" value="F:L-arginine transmembrane transporter activity"/>
    <property type="evidence" value="ECO:0007669"/>
    <property type="project" value="TreeGrafter"/>
</dbReference>
<keyword evidence="7" id="KW-0325">Glycoprotein</keyword>
<feature type="transmembrane region" description="Helical" evidence="8">
    <location>
        <begin position="791"/>
        <end position="811"/>
    </location>
</feature>
<evidence type="ECO:0000256" key="8">
    <source>
        <dbReference type="SAM" id="Phobius"/>
    </source>
</evidence>
<evidence type="ECO:0000259" key="9">
    <source>
        <dbReference type="Pfam" id="PF13906"/>
    </source>
</evidence>
<dbReference type="PANTHER" id="PTHR43243:SF95">
    <property type="entry name" value="LD37241P"/>
    <property type="match status" value="1"/>
</dbReference>
<evidence type="ECO:0000256" key="3">
    <source>
        <dbReference type="ARBA" id="ARBA00022448"/>
    </source>
</evidence>
<dbReference type="AlphaFoldDB" id="A0A182MYD1"/>
<feature type="transmembrane region" description="Helical" evidence="8">
    <location>
        <begin position="1003"/>
        <end position="1022"/>
    </location>
</feature>
<reference evidence="11" key="1">
    <citation type="submission" date="2013-03" db="EMBL/GenBank/DDBJ databases">
        <title>The Genome Sequence of Anopheles dirus WRAIR2.</title>
        <authorList>
            <consortium name="The Broad Institute Genomics Platform"/>
            <person name="Neafsey D.E."/>
            <person name="Walton C."/>
            <person name="Walker B."/>
            <person name="Young S.K."/>
            <person name="Zeng Q."/>
            <person name="Gargeya S."/>
            <person name="Fitzgerald M."/>
            <person name="Haas B."/>
            <person name="Abouelleil A."/>
            <person name="Allen A.W."/>
            <person name="Alvarado L."/>
            <person name="Arachchi H.M."/>
            <person name="Berlin A.M."/>
            <person name="Chapman S.B."/>
            <person name="Gainer-Dewar J."/>
            <person name="Goldberg J."/>
            <person name="Griggs A."/>
            <person name="Gujja S."/>
            <person name="Hansen M."/>
            <person name="Howarth C."/>
            <person name="Imamovic A."/>
            <person name="Ireland A."/>
            <person name="Larimer J."/>
            <person name="McCowan C."/>
            <person name="Murphy C."/>
            <person name="Pearson M."/>
            <person name="Poon T.W."/>
            <person name="Priest M."/>
            <person name="Roberts A."/>
            <person name="Saif S."/>
            <person name="Shea T."/>
            <person name="Sisk P."/>
            <person name="Sykes S."/>
            <person name="Wortman J."/>
            <person name="Nusbaum C."/>
            <person name="Birren B."/>
        </authorList>
    </citation>
    <scope>NUCLEOTIDE SEQUENCE [LARGE SCALE GENOMIC DNA]</scope>
    <source>
        <strain evidence="11">WRAIR2</strain>
    </source>
</reference>
<dbReference type="Gene3D" id="1.20.1740.10">
    <property type="entry name" value="Amino acid/polyamine transporter I"/>
    <property type="match status" value="3"/>
</dbReference>
<feature type="transmembrane region" description="Helical" evidence="8">
    <location>
        <begin position="230"/>
        <end position="255"/>
    </location>
</feature>
<keyword evidence="3" id="KW-0813">Transport</keyword>
<evidence type="ECO:0000313" key="10">
    <source>
        <dbReference type="EnsemblMetazoa" id="ADIR000386-PA"/>
    </source>
</evidence>
<dbReference type="EnsemblMetazoa" id="ADIR000386-RA">
    <property type="protein sequence ID" value="ADIR000386-PA"/>
    <property type="gene ID" value="ADIR000386"/>
</dbReference>
<dbReference type="Proteomes" id="UP000075884">
    <property type="component" value="Unassembled WGS sequence"/>
</dbReference>
<feature type="transmembrane region" description="Helical" evidence="8">
    <location>
        <begin position="1178"/>
        <end position="1198"/>
    </location>
</feature>
<feature type="domain" description="Cationic amino acid transporter C-terminal" evidence="9">
    <location>
        <begin position="521"/>
        <end position="571"/>
    </location>
</feature>
<feature type="transmembrane region" description="Helical" evidence="8">
    <location>
        <begin position="1151"/>
        <end position="1172"/>
    </location>
</feature>
<evidence type="ECO:0000256" key="6">
    <source>
        <dbReference type="ARBA" id="ARBA00023136"/>
    </source>
</evidence>
<sequence length="1227" mass="132396">MRAEAPLRRFWTALTRKKQNEDDGSESKLARVLTLLDLTGLGVGSTLGLGVYVLAGSVAREQAGPAVVVSFLVAAVASAIAALCYAEFAARVPKAGSAYVYSYVSIGEFTAFTIGWNLILEYVIGTSSVARGMSGYIDSLVDNKISIAMRDAMPIDVDFLSDYPDFFSFVVVLILAGLLAYGVKESTLMNNIFTGVNLIVIGVVLVAGGMNCDPDNWTIDPKDIPAGYNGGAGGFAPFGFAGIMAGAAKCFYGFVGFDCIATTGEEAQNPERNIPLAIVISLIIIFLAYFGISTVLTMALPYYLQDPEAPFPHLFESIEWYAIKWIVSIGAIFALCTSLLGAMFPLPRVLYAMSSDGIIYKKLQTVHPKTQTPVLATLLSGLLAAIMAALFNLQQLIDMMSIGTLLAYTIVAVSVLVLRYQTEELLGSSEFSVTVPEVIRQLINRDRHRAPTHLSSAVVKFSVCIFAVFVCGACGILVPAEDYINTDYPGVIAGLAILVAVLVALFVIISLQPTDSIKLTFKVPLVPLLPLISVFFNLYLMFQLDSGTWIRFSVWIAVGYFIYFTYGIRHSIEGERLLTKAELAASKANGIDNTGYDGASDVTDRKNSKYQEAPTYAVTNESTPQSAVGVTRKKIMENFWKAVSRKKPNNDDGSHSKLARVLTLLDLTGLGVGSTLGLGAYVLAGSVAYEQAGPGVVISFVIAALAAAIAGLCYAEFASRVPKAGSAYIYTYITIGEFAAFTIGWNLMLEYIIGTASVARGLSGYIDALIDHRMGDALKGIIQMKVSFLAEYPDIFSFLVVLVITALLAYGVKESTLLNNLFTGVNLIVIAVVLVSVGIKADPANWTIRPDDPSVPPGVDIGAGGFLPYGVAGVMAGAAKCFYGYVGFDCIATTGEEAQNPSRNIPLAIIASLVIIFLSYFGVATVLTMALPYYLQDPVAPFPRLFDYLGWQEIKWIVSIGAIFSLCTNSLGAMFPLPRVLYAMSSDGLIFKQLRAVHPKTKTPLLATILSGVFSGTMAMLFDLHQLIDMMSIGTLLAYTIVAVSVLVLRYEQNTNFIVSTQTKSSTVMKQLFNMTCLTAPSSLSSDIVKVCVLIYAIAVSTISAILVHGQEQLNELDPLVCTILVAMAIMAVLLTLVVSCQPAEERQLTFRVPCVPFVPLLSIFVNVYLMFQLDAATWIRFLVWLLVGFIIYFAYGIRHSVQGSGSQTLSESQLDIPFAMFTTVKL</sequence>
<feature type="transmembrane region" description="Helical" evidence="8">
    <location>
        <begin position="696"/>
        <end position="715"/>
    </location>
</feature>
<feature type="transmembrane region" description="Helical" evidence="8">
    <location>
        <begin position="372"/>
        <end position="393"/>
    </location>
</feature>
<evidence type="ECO:0000256" key="1">
    <source>
        <dbReference type="ARBA" id="ARBA00004127"/>
    </source>
</evidence>
<keyword evidence="5 8" id="KW-1133">Transmembrane helix</keyword>
<dbReference type="VEuPathDB" id="VectorBase:ADIR000386"/>
<evidence type="ECO:0000256" key="2">
    <source>
        <dbReference type="ARBA" id="ARBA00008572"/>
    </source>
</evidence>
<feature type="transmembrane region" description="Helical" evidence="8">
    <location>
        <begin position="1088"/>
        <end position="1108"/>
    </location>
</feature>
<keyword evidence="6 8" id="KW-0472">Membrane</keyword>
<feature type="transmembrane region" description="Helical" evidence="8">
    <location>
        <begin position="664"/>
        <end position="684"/>
    </location>
</feature>
<feature type="domain" description="Cationic amino acid transporter C-terminal" evidence="9">
    <location>
        <begin position="1151"/>
        <end position="1201"/>
    </location>
</feature>
<feature type="transmembrane region" description="Helical" evidence="8">
    <location>
        <begin position="399"/>
        <end position="418"/>
    </location>
</feature>
<feature type="transmembrane region" description="Helical" evidence="8">
    <location>
        <begin position="907"/>
        <end position="934"/>
    </location>
</feature>
<keyword evidence="4 8" id="KW-0812">Transmembrane</keyword>
<dbReference type="GO" id="GO:0005886">
    <property type="term" value="C:plasma membrane"/>
    <property type="evidence" value="ECO:0007669"/>
    <property type="project" value="TreeGrafter"/>
</dbReference>
<comment type="similarity">
    <text evidence="2">Belongs to the amino acid-polyamine-organocation (APC) superfamily. Cationic amino acid transporter (CAT) (TC 2.A.3.3) family.</text>
</comment>
<name>A0A182MYD1_9DIPT</name>
<feature type="transmembrane region" description="Helical" evidence="8">
    <location>
        <begin position="817"/>
        <end position="839"/>
    </location>
</feature>
<evidence type="ECO:0000256" key="5">
    <source>
        <dbReference type="ARBA" id="ARBA00022989"/>
    </source>
</evidence>
<feature type="transmembrane region" description="Helical" evidence="8">
    <location>
        <begin position="727"/>
        <end position="745"/>
    </location>
</feature>
<organism evidence="10 11">
    <name type="scientific">Anopheles dirus</name>
    <dbReference type="NCBI Taxonomy" id="7168"/>
    <lineage>
        <taxon>Eukaryota</taxon>
        <taxon>Metazoa</taxon>
        <taxon>Ecdysozoa</taxon>
        <taxon>Arthropoda</taxon>
        <taxon>Hexapoda</taxon>
        <taxon>Insecta</taxon>
        <taxon>Pterygota</taxon>
        <taxon>Neoptera</taxon>
        <taxon>Endopterygota</taxon>
        <taxon>Diptera</taxon>
        <taxon>Nematocera</taxon>
        <taxon>Culicoidea</taxon>
        <taxon>Culicidae</taxon>
        <taxon>Anophelinae</taxon>
        <taxon>Anopheles</taxon>
    </lineage>
</organism>
<dbReference type="GO" id="GO:0015189">
    <property type="term" value="F:L-lysine transmembrane transporter activity"/>
    <property type="evidence" value="ECO:0007669"/>
    <property type="project" value="TreeGrafter"/>
</dbReference>
<accession>A0A182MYD1</accession>
<reference evidence="10" key="2">
    <citation type="submission" date="2020-05" db="UniProtKB">
        <authorList>
            <consortium name="EnsemblMetazoa"/>
        </authorList>
    </citation>
    <scope>IDENTIFICATION</scope>
    <source>
        <strain evidence="10">WRAIR2</strain>
    </source>
</reference>
<feature type="transmembrane region" description="Helical" evidence="8">
    <location>
        <begin position="1120"/>
        <end position="1139"/>
    </location>
</feature>
<keyword evidence="11" id="KW-1185">Reference proteome</keyword>
<feature type="transmembrane region" description="Helical" evidence="8">
    <location>
        <begin position="276"/>
        <end position="303"/>
    </location>
</feature>
<dbReference type="Pfam" id="PF13520">
    <property type="entry name" value="AA_permease_2"/>
    <property type="match status" value="2"/>
</dbReference>
<proteinExistence type="inferred from homology"/>
<dbReference type="GO" id="GO:0012505">
    <property type="term" value="C:endomembrane system"/>
    <property type="evidence" value="ECO:0007669"/>
    <property type="project" value="UniProtKB-SubCell"/>
</dbReference>
<evidence type="ECO:0000313" key="11">
    <source>
        <dbReference type="Proteomes" id="UP000075884"/>
    </source>
</evidence>
<dbReference type="GO" id="GO:0000064">
    <property type="term" value="F:L-ornithine transmembrane transporter activity"/>
    <property type="evidence" value="ECO:0007669"/>
    <property type="project" value="TreeGrafter"/>
</dbReference>
<feature type="transmembrane region" description="Helical" evidence="8">
    <location>
        <begin position="190"/>
        <end position="210"/>
    </location>
</feature>
<feature type="transmembrane region" description="Helical" evidence="8">
    <location>
        <begin position="457"/>
        <end position="478"/>
    </location>
</feature>
<dbReference type="InterPro" id="IPR002293">
    <property type="entry name" value="AA/rel_permease1"/>
</dbReference>
<feature type="transmembrane region" description="Helical" evidence="8">
    <location>
        <begin position="323"/>
        <end position="351"/>
    </location>
</feature>
<feature type="transmembrane region" description="Helical" evidence="8">
    <location>
        <begin position="954"/>
        <end position="982"/>
    </location>
</feature>
<dbReference type="STRING" id="7168.A0A182MYD1"/>
<dbReference type="GO" id="GO:0097638">
    <property type="term" value="P:L-arginine import across plasma membrane"/>
    <property type="evidence" value="ECO:0007669"/>
    <property type="project" value="TreeGrafter"/>
</dbReference>
<feature type="transmembrane region" description="Helical" evidence="8">
    <location>
        <begin position="166"/>
        <end position="183"/>
    </location>
</feature>
<evidence type="ECO:0000256" key="4">
    <source>
        <dbReference type="ARBA" id="ARBA00022692"/>
    </source>
</evidence>
<dbReference type="FunFam" id="1.20.1740.10:FF:000010">
    <property type="entry name" value="probable cationic amino acid transporter"/>
    <property type="match status" value="2"/>
</dbReference>
<comment type="subcellular location">
    <subcellularLocation>
        <location evidence="1">Endomembrane system</location>
        <topology evidence="1">Multi-pass membrane protein</topology>
    </subcellularLocation>
</comment>
<feature type="transmembrane region" description="Helical" evidence="8">
    <location>
        <begin position="523"/>
        <end position="542"/>
    </location>
</feature>
<feature type="transmembrane region" description="Helical" evidence="8">
    <location>
        <begin position="98"/>
        <end position="119"/>
    </location>
</feature>